<dbReference type="Gene3D" id="3.40.50.150">
    <property type="entry name" value="Vaccinia Virus protein VP39"/>
    <property type="match status" value="1"/>
</dbReference>
<proteinExistence type="predicted"/>
<sequence>MVICPKCQTSLGTINTTATSCDTCGFRPNVSGVIPLFAPNYKLKFEDHSRYSIQNLITHADNHFWMISRRRVITDTVTSFLDEGKSFLEVGSGPGDISKELQNRGLTVTVSDIQIDSLNHAVNHNIGTVVQFDLYHPIYRDHFDAVGAFDVIEHLEDDLTAVKHLLDIVKPGGFVFVTVPAHKWLWNNRDRLENHKRRYSRLGLRKLFESAGATVINVDYMFFTILPLLLGRTI</sequence>
<evidence type="ECO:0000313" key="1">
    <source>
        <dbReference type="EMBL" id="SVC07507.1"/>
    </source>
</evidence>
<dbReference type="Pfam" id="PF13489">
    <property type="entry name" value="Methyltransf_23"/>
    <property type="match status" value="1"/>
</dbReference>
<dbReference type="PROSITE" id="PS51257">
    <property type="entry name" value="PROKAR_LIPOPROTEIN"/>
    <property type="match status" value="1"/>
</dbReference>
<gene>
    <name evidence="1" type="ORF">METZ01_LOCUS260361</name>
</gene>
<dbReference type="CDD" id="cd02440">
    <property type="entry name" value="AdoMet_MTases"/>
    <property type="match status" value="1"/>
</dbReference>
<accession>A0A382J863</accession>
<reference evidence="1" key="1">
    <citation type="submission" date="2018-05" db="EMBL/GenBank/DDBJ databases">
        <authorList>
            <person name="Lanie J.A."/>
            <person name="Ng W.-L."/>
            <person name="Kazmierczak K.M."/>
            <person name="Andrzejewski T.M."/>
            <person name="Davidsen T.M."/>
            <person name="Wayne K.J."/>
            <person name="Tettelin H."/>
            <person name="Glass J.I."/>
            <person name="Rusch D."/>
            <person name="Podicherti R."/>
            <person name="Tsui H.-C.T."/>
            <person name="Winkler M.E."/>
        </authorList>
    </citation>
    <scope>NUCLEOTIDE SEQUENCE</scope>
</reference>
<dbReference type="SUPFAM" id="SSF53335">
    <property type="entry name" value="S-adenosyl-L-methionine-dependent methyltransferases"/>
    <property type="match status" value="1"/>
</dbReference>
<protein>
    <recommendedName>
        <fullName evidence="2">Methyltransferase type 11 domain-containing protein</fullName>
    </recommendedName>
</protein>
<dbReference type="AlphaFoldDB" id="A0A382J863"/>
<dbReference type="EMBL" id="UINC01072103">
    <property type="protein sequence ID" value="SVC07507.1"/>
    <property type="molecule type" value="Genomic_DNA"/>
</dbReference>
<feature type="non-terminal residue" evidence="1">
    <location>
        <position position="234"/>
    </location>
</feature>
<name>A0A382J863_9ZZZZ</name>
<dbReference type="InterPro" id="IPR029063">
    <property type="entry name" value="SAM-dependent_MTases_sf"/>
</dbReference>
<evidence type="ECO:0008006" key="2">
    <source>
        <dbReference type="Google" id="ProtNLM"/>
    </source>
</evidence>
<organism evidence="1">
    <name type="scientific">marine metagenome</name>
    <dbReference type="NCBI Taxonomy" id="408172"/>
    <lineage>
        <taxon>unclassified sequences</taxon>
        <taxon>metagenomes</taxon>
        <taxon>ecological metagenomes</taxon>
    </lineage>
</organism>
<dbReference type="PANTHER" id="PTHR43861">
    <property type="entry name" value="TRANS-ACONITATE 2-METHYLTRANSFERASE-RELATED"/>
    <property type="match status" value="1"/>
</dbReference>